<comment type="similarity">
    <text evidence="1">Belongs to the eukaryotic ribosomal protein eL32 family.</text>
</comment>
<accession>A0A135LFY1</accession>
<keyword evidence="4" id="KW-0687">Ribonucleoprotein</keyword>
<dbReference type="Gene3D" id="3.30.360.10">
    <property type="entry name" value="Dihydrodipicolinate Reductase, domain 2"/>
    <property type="match status" value="1"/>
</dbReference>
<dbReference type="Pfam" id="PF22725">
    <property type="entry name" value="GFO_IDH_MocA_C3"/>
    <property type="match status" value="1"/>
</dbReference>
<keyword evidence="8" id="KW-1185">Reference proteome</keyword>
<dbReference type="Proteomes" id="UP000070168">
    <property type="component" value="Unassembled WGS sequence"/>
</dbReference>
<dbReference type="InterPro" id="IPR036351">
    <property type="entry name" value="Ribosomal_eL32_sf"/>
</dbReference>
<protein>
    <submittedName>
        <fullName evidence="7">Ribosomal protein L32e</fullName>
    </submittedName>
</protein>
<feature type="domain" description="GFO/IDH/MocA-like oxidoreductase" evidence="6">
    <location>
        <begin position="171"/>
        <end position="285"/>
    </location>
</feature>
<reference evidence="7 8" key="1">
    <citation type="journal article" date="2016" name="BMC Genomics">
        <title>Genome sequencing and secondary metabolism of the postharvest pathogen Penicillium griseofulvum.</title>
        <authorList>
            <person name="Banani H."/>
            <person name="Marcet-Houben M."/>
            <person name="Ballester A.R."/>
            <person name="Abbruscato P."/>
            <person name="Gonzalez-Candelas L."/>
            <person name="Gabaldon T."/>
            <person name="Spadaro D."/>
        </authorList>
    </citation>
    <scope>NUCLEOTIDE SEQUENCE [LARGE SCALE GENOMIC DNA]</scope>
    <source>
        <strain evidence="7 8">PG3</strain>
    </source>
</reference>
<dbReference type="InterPro" id="IPR000683">
    <property type="entry name" value="Gfo/Idh/MocA-like_OxRdtase_N"/>
</dbReference>
<dbReference type="STRING" id="5078.A0A135LFY1"/>
<dbReference type="GO" id="GO:0000166">
    <property type="term" value="F:nucleotide binding"/>
    <property type="evidence" value="ECO:0007669"/>
    <property type="project" value="InterPro"/>
</dbReference>
<dbReference type="PROSITE" id="PS00580">
    <property type="entry name" value="RIBOSOMAL_L32E"/>
    <property type="match status" value="1"/>
</dbReference>
<gene>
    <name evidence="7" type="ORF">PGRI_017340</name>
</gene>
<dbReference type="SUPFAM" id="SSF55347">
    <property type="entry name" value="Glyceraldehyde-3-phosphate dehydrogenase-like, C-terminal domain"/>
    <property type="match status" value="1"/>
</dbReference>
<dbReference type="AlphaFoldDB" id="A0A135LFY1"/>
<dbReference type="SMART" id="SM01393">
    <property type="entry name" value="Ribosomal_L32e"/>
    <property type="match status" value="1"/>
</dbReference>
<dbReference type="InterPro" id="IPR036291">
    <property type="entry name" value="NAD(P)-bd_dom_sf"/>
</dbReference>
<organism evidence="7 8">
    <name type="scientific">Penicillium patulum</name>
    <name type="common">Penicillium griseofulvum</name>
    <dbReference type="NCBI Taxonomy" id="5078"/>
    <lineage>
        <taxon>Eukaryota</taxon>
        <taxon>Fungi</taxon>
        <taxon>Dikarya</taxon>
        <taxon>Ascomycota</taxon>
        <taxon>Pezizomycotina</taxon>
        <taxon>Eurotiomycetes</taxon>
        <taxon>Eurotiomycetidae</taxon>
        <taxon>Eurotiales</taxon>
        <taxon>Aspergillaceae</taxon>
        <taxon>Penicillium</taxon>
    </lineage>
</organism>
<evidence type="ECO:0000256" key="4">
    <source>
        <dbReference type="ARBA" id="ARBA00023274"/>
    </source>
</evidence>
<dbReference type="GO" id="GO:0006412">
    <property type="term" value="P:translation"/>
    <property type="evidence" value="ECO:0007669"/>
    <property type="project" value="InterPro"/>
</dbReference>
<dbReference type="Gene3D" id="3.40.50.720">
    <property type="entry name" value="NAD(P)-binding Rossmann-like Domain"/>
    <property type="match status" value="1"/>
</dbReference>
<dbReference type="GO" id="GO:1990904">
    <property type="term" value="C:ribonucleoprotein complex"/>
    <property type="evidence" value="ECO:0007669"/>
    <property type="project" value="UniProtKB-KW"/>
</dbReference>
<proteinExistence type="inferred from homology"/>
<dbReference type="PANTHER" id="PTHR42840:SF5">
    <property type="entry name" value="NAD(P)-BINDING ROSSMANN-FOLD SUPERFAMILY PROTEIN"/>
    <property type="match status" value="1"/>
</dbReference>
<feature type="domain" description="Gfo/Idh/MocA-like oxidoreductase N-terminal" evidence="5">
    <location>
        <begin position="3"/>
        <end position="140"/>
    </location>
</feature>
<evidence type="ECO:0000313" key="7">
    <source>
        <dbReference type="EMBL" id="KXG47864.1"/>
    </source>
</evidence>
<evidence type="ECO:0000256" key="3">
    <source>
        <dbReference type="ARBA" id="ARBA00022980"/>
    </source>
</evidence>
<dbReference type="GO" id="GO:0005737">
    <property type="term" value="C:cytoplasm"/>
    <property type="evidence" value="ECO:0007669"/>
    <property type="project" value="TreeGrafter"/>
</dbReference>
<sequence length="520" mass="57578">MSIGVAIIGSGLFAQEQHLPAVQAASNFELKAIYSRSLKSAQDLASGTSEVDLYSEDSGSGKSYTDLLARSDIGAVIIAYETPVFLPLKQQGQTLTLDSLPILVQPEFIKKALLAGKHVLSEKPIAKDVATAQELLKWYKSEIDTNKVFWAVAENFRYMTKFLFAAEQVQKLGKVQNFRVNVHSLMDVKNKYFHTAWRKTPGYQGGFLLDGGVHMTAALRLMLGPAERLSILSAQSQLQQSFLPPVDTVDAVAKTESGATGVISLSWGSSFDDQIFEVACEKGVVTLNFDDVIVNGEKHHVKFDGKGVEPEVAEFANSILSGKPDTRQSPEEALADLEILEQMLRSGEKDGEKCGSPTLLRENLREKFSRLNSDPTTLERPARPSNTDKMVAAKQHIPIVKKRTNRFNRHQSDRFMRVGASWRKPKGIDNCVRRRFKGQMAMPSIGYGSNKKTRHMMPSGHKAFLVHNTKDVELLLMHNRTFAAEIGHAVSSRKRVEIIEKAKALGVKVTNPKGRVTTEA</sequence>
<dbReference type="GeneID" id="63704747"/>
<dbReference type="SUPFAM" id="SSF52042">
    <property type="entry name" value="Ribosomal protein L32e"/>
    <property type="match status" value="1"/>
</dbReference>
<dbReference type="EMBL" id="LHQR01000065">
    <property type="protein sequence ID" value="KXG47864.1"/>
    <property type="molecule type" value="Genomic_DNA"/>
</dbReference>
<dbReference type="PANTHER" id="PTHR42840">
    <property type="entry name" value="NAD(P)-BINDING ROSSMANN-FOLD SUPERFAMILY PROTEIN-RELATED"/>
    <property type="match status" value="1"/>
</dbReference>
<dbReference type="CDD" id="cd00513">
    <property type="entry name" value="Ribosomal_L32_L32e"/>
    <property type="match status" value="1"/>
</dbReference>
<evidence type="ECO:0000256" key="1">
    <source>
        <dbReference type="ARBA" id="ARBA00008431"/>
    </source>
</evidence>
<keyword evidence="3 7" id="KW-0689">Ribosomal protein</keyword>
<evidence type="ECO:0000256" key="2">
    <source>
        <dbReference type="ARBA" id="ARBA00010928"/>
    </source>
</evidence>
<comment type="caution">
    <text evidence="7">The sequence shown here is derived from an EMBL/GenBank/DDBJ whole genome shotgun (WGS) entry which is preliminary data.</text>
</comment>
<evidence type="ECO:0000313" key="8">
    <source>
        <dbReference type="Proteomes" id="UP000070168"/>
    </source>
</evidence>
<dbReference type="RefSeq" id="XP_040646400.1">
    <property type="nucleotide sequence ID" value="XM_040789447.1"/>
</dbReference>
<name>A0A135LFY1_PENPA</name>
<evidence type="ECO:0000259" key="5">
    <source>
        <dbReference type="Pfam" id="PF01408"/>
    </source>
</evidence>
<dbReference type="GO" id="GO:0003735">
    <property type="term" value="F:structural constituent of ribosome"/>
    <property type="evidence" value="ECO:0007669"/>
    <property type="project" value="InterPro"/>
</dbReference>
<dbReference type="InterPro" id="IPR055170">
    <property type="entry name" value="GFO_IDH_MocA-like_dom"/>
</dbReference>
<dbReference type="InterPro" id="IPR018263">
    <property type="entry name" value="Ribosomal_eL32_CS"/>
</dbReference>
<evidence type="ECO:0000259" key="6">
    <source>
        <dbReference type="Pfam" id="PF22725"/>
    </source>
</evidence>
<dbReference type="Pfam" id="PF01408">
    <property type="entry name" value="GFO_IDH_MocA"/>
    <property type="match status" value="1"/>
</dbReference>
<dbReference type="InterPro" id="IPR001515">
    <property type="entry name" value="Ribosomal_eL32"/>
</dbReference>
<comment type="similarity">
    <text evidence="2">Belongs to the Gfo/Idh/MocA family.</text>
</comment>
<dbReference type="GO" id="GO:0005840">
    <property type="term" value="C:ribosome"/>
    <property type="evidence" value="ECO:0007669"/>
    <property type="project" value="UniProtKB-KW"/>
</dbReference>
<dbReference type="GO" id="GO:0016491">
    <property type="term" value="F:oxidoreductase activity"/>
    <property type="evidence" value="ECO:0007669"/>
    <property type="project" value="TreeGrafter"/>
</dbReference>
<dbReference type="GO" id="GO:0006740">
    <property type="term" value="P:NADPH regeneration"/>
    <property type="evidence" value="ECO:0007669"/>
    <property type="project" value="TreeGrafter"/>
</dbReference>
<dbReference type="OrthoDB" id="64915at2759"/>
<dbReference type="Pfam" id="PF01655">
    <property type="entry name" value="Ribosomal_L32e"/>
    <property type="match status" value="1"/>
</dbReference>
<dbReference type="SUPFAM" id="SSF51735">
    <property type="entry name" value="NAD(P)-binding Rossmann-fold domains"/>
    <property type="match status" value="1"/>
</dbReference>
<dbReference type="OMA" id="NEMQSPE"/>